<name>A0A4R1YU43_9RHOB</name>
<sequence length="156" mass="17313">MAWHRPALSGIVGRAEASATRREGRSCRRGARVPGIDQSTISSWRSRGRVPQRFVKMLEAGDKGPGSATPQVWGELQDRAASVALVRFTLLRQEPARSQEVDRALAVFLDMRPFRPVLHRAVHELRLKMEALPVDLAAAQALIMQEDLRAPDATAR</sequence>
<evidence type="ECO:0000313" key="1">
    <source>
        <dbReference type="EMBL" id="TCM84612.1"/>
    </source>
</evidence>
<accession>A0A4R1YU43</accession>
<evidence type="ECO:0000313" key="2">
    <source>
        <dbReference type="Proteomes" id="UP000295277"/>
    </source>
</evidence>
<gene>
    <name evidence="1" type="ORF">EV216_11194</name>
</gene>
<dbReference type="AlphaFoldDB" id="A0A4R1YU43"/>
<organism evidence="1 2">
    <name type="scientific">Rhodovulum steppense</name>
    <dbReference type="NCBI Taxonomy" id="540251"/>
    <lineage>
        <taxon>Bacteria</taxon>
        <taxon>Pseudomonadati</taxon>
        <taxon>Pseudomonadota</taxon>
        <taxon>Alphaproteobacteria</taxon>
        <taxon>Rhodobacterales</taxon>
        <taxon>Paracoccaceae</taxon>
        <taxon>Rhodovulum</taxon>
    </lineage>
</organism>
<comment type="caution">
    <text evidence="1">The sequence shown here is derived from an EMBL/GenBank/DDBJ whole genome shotgun (WGS) entry which is preliminary data.</text>
</comment>
<dbReference type="EMBL" id="SLVM01000011">
    <property type="protein sequence ID" value="TCM84612.1"/>
    <property type="molecule type" value="Genomic_DNA"/>
</dbReference>
<reference evidence="1 2" key="1">
    <citation type="submission" date="2019-03" db="EMBL/GenBank/DDBJ databases">
        <title>Genomic Encyclopedia of Type Strains, Phase IV (KMG-IV): sequencing the most valuable type-strain genomes for metagenomic binning, comparative biology and taxonomic classification.</title>
        <authorList>
            <person name="Goeker M."/>
        </authorList>
    </citation>
    <scope>NUCLEOTIDE SEQUENCE [LARGE SCALE GENOMIC DNA]</scope>
    <source>
        <strain evidence="1 2">DSM 21153</strain>
    </source>
</reference>
<keyword evidence="2" id="KW-1185">Reference proteome</keyword>
<dbReference type="Proteomes" id="UP000295277">
    <property type="component" value="Unassembled WGS sequence"/>
</dbReference>
<protein>
    <submittedName>
        <fullName evidence="1">Uncharacterized protein</fullName>
    </submittedName>
</protein>
<proteinExistence type="predicted"/>